<evidence type="ECO:0000256" key="1">
    <source>
        <dbReference type="SAM" id="Phobius"/>
    </source>
</evidence>
<dbReference type="InterPro" id="IPR025686">
    <property type="entry name" value="Glucos_trans_II"/>
</dbReference>
<keyword evidence="1" id="KW-0472">Membrane</keyword>
<dbReference type="RefSeq" id="WP_227389874.1">
    <property type="nucleotide sequence ID" value="NZ_JBHSCJ010000004.1"/>
</dbReference>
<keyword evidence="1" id="KW-1133">Transmembrane helix</keyword>
<feature type="transmembrane region" description="Helical" evidence="1">
    <location>
        <begin position="97"/>
        <end position="113"/>
    </location>
</feature>
<feature type="transmembrane region" description="Helical" evidence="1">
    <location>
        <begin position="66"/>
        <end position="85"/>
    </location>
</feature>
<dbReference type="EMBL" id="WHVL01000003">
    <property type="protein sequence ID" value="MCB8889203.1"/>
    <property type="molecule type" value="Genomic_DNA"/>
</dbReference>
<feature type="transmembrane region" description="Helical" evidence="1">
    <location>
        <begin position="278"/>
        <end position="303"/>
    </location>
</feature>
<feature type="transmembrane region" description="Helical" evidence="1">
    <location>
        <begin position="246"/>
        <end position="266"/>
    </location>
</feature>
<feature type="transmembrane region" description="Helical" evidence="1">
    <location>
        <begin position="334"/>
        <end position="354"/>
    </location>
</feature>
<feature type="transmembrane region" description="Helical" evidence="1">
    <location>
        <begin position="7"/>
        <end position="27"/>
    </location>
</feature>
<sequence>MKIKLEYYFLLACFLFSMPALTLGIYYRDDYWRVVTGENFWGWAGRQGADQLAHFFSLNRFHVDSYPFGLLIAVVTMVGVLYFIASKLSKQSNYAKLALPLLFINPFFVQNLAYRFDAPQMIISLALAILAYYIVDGRLSRKIASIGLVFLSLIIYQPCVNIFLGLMAVNYCFDIKEYRSSKNKLIISELIVFLVGYVTYLFFQKVVIGNIPRSETVGLLELHLSSLYVLKYLYHAVSSLFVGYAFYLLSFFVFVSALCSISFIKISFFKKILKKENLFSLCVFISIPFLFFFASTGPSFILAEGVTDIRVLVGFSSVIFFLAVAVLKRIPGKFSFYIMLLPIYCFIVFSFQFFNAIQSQRFFEENIISDISYDLGAYETQNEEVYMSGGVPISPIANVIASRHPLIMRMLSPMEGWISGPALKAYGNNVVISWSDLDVDRVAEVCNGLMEKVLDKKMYEIYRRNDILIVHIKGAGDIC</sequence>
<feature type="transmembrane region" description="Helical" evidence="1">
    <location>
        <begin position="147"/>
        <end position="173"/>
    </location>
</feature>
<comment type="caution">
    <text evidence="2">The sequence shown here is derived from an EMBL/GenBank/DDBJ whole genome shotgun (WGS) entry which is preliminary data.</text>
</comment>
<reference evidence="2 3" key="1">
    <citation type="journal article" date="2021" name="Sci. Rep.">
        <title>Genome analysis of a halophilic bacterium Halomonas malpeensis YU-PRIM-29(T) reveals its exopolysaccharide and pigment producing capabilities.</title>
        <authorList>
            <person name="Athmika"/>
            <person name="Ghate S.D."/>
            <person name="Arun A.B."/>
            <person name="Rao S.S."/>
            <person name="Kumar S.T.A."/>
            <person name="Kandiyil M.K."/>
            <person name="Saptami K."/>
            <person name="Rekha P.D."/>
        </authorList>
    </citation>
    <scope>NUCLEOTIDE SEQUENCE [LARGE SCALE GENOMIC DNA]</scope>
    <source>
        <strain evidence="3">prim 29</strain>
    </source>
</reference>
<feature type="transmembrane region" description="Helical" evidence="1">
    <location>
        <begin position="215"/>
        <end position="234"/>
    </location>
</feature>
<evidence type="ECO:0000313" key="2">
    <source>
        <dbReference type="EMBL" id="MCB8889203.1"/>
    </source>
</evidence>
<keyword evidence="1" id="KW-0812">Transmembrane</keyword>
<gene>
    <name evidence="2" type="ORF">GEV37_08780</name>
</gene>
<proteinExistence type="predicted"/>
<dbReference type="Proteomes" id="UP001319882">
    <property type="component" value="Unassembled WGS sequence"/>
</dbReference>
<name>A0ABS8DSA3_9GAMM</name>
<evidence type="ECO:0000313" key="3">
    <source>
        <dbReference type="Proteomes" id="UP001319882"/>
    </source>
</evidence>
<feature type="transmembrane region" description="Helical" evidence="1">
    <location>
        <begin position="185"/>
        <end position="203"/>
    </location>
</feature>
<dbReference type="Pfam" id="PF14264">
    <property type="entry name" value="Glucos_trans_II"/>
    <property type="match status" value="1"/>
</dbReference>
<accession>A0ABS8DSA3</accession>
<keyword evidence="3" id="KW-1185">Reference proteome</keyword>
<feature type="transmembrane region" description="Helical" evidence="1">
    <location>
        <begin position="309"/>
        <end position="327"/>
    </location>
</feature>
<feature type="transmembrane region" description="Helical" evidence="1">
    <location>
        <begin position="119"/>
        <end position="135"/>
    </location>
</feature>
<organism evidence="2 3">
    <name type="scientific">Vreelandella malpeensis</name>
    <dbReference type="NCBI Taxonomy" id="1172368"/>
    <lineage>
        <taxon>Bacteria</taxon>
        <taxon>Pseudomonadati</taxon>
        <taxon>Pseudomonadota</taxon>
        <taxon>Gammaproteobacteria</taxon>
        <taxon>Oceanospirillales</taxon>
        <taxon>Halomonadaceae</taxon>
        <taxon>Vreelandella</taxon>
    </lineage>
</organism>
<protein>
    <submittedName>
        <fullName evidence="2">Glucosyltransferase domain-containing protein</fullName>
    </submittedName>
</protein>